<feature type="compositionally biased region" description="Acidic residues" evidence="1">
    <location>
        <begin position="317"/>
        <end position="332"/>
    </location>
</feature>
<feature type="region of interest" description="Disordered" evidence="1">
    <location>
        <begin position="1"/>
        <end position="29"/>
    </location>
</feature>
<feature type="compositionally biased region" description="Polar residues" evidence="1">
    <location>
        <begin position="1"/>
        <end position="13"/>
    </location>
</feature>
<evidence type="ECO:0000313" key="3">
    <source>
        <dbReference type="EMBL" id="MDI1488137.1"/>
    </source>
</evidence>
<evidence type="ECO:0000313" key="4">
    <source>
        <dbReference type="Proteomes" id="UP001161017"/>
    </source>
</evidence>
<name>A0AA43QLM6_9LECA</name>
<dbReference type="Pfam" id="PF06985">
    <property type="entry name" value="HET"/>
    <property type="match status" value="1"/>
</dbReference>
<feature type="compositionally biased region" description="Basic residues" evidence="1">
    <location>
        <begin position="483"/>
        <end position="496"/>
    </location>
</feature>
<dbReference type="PANTHER" id="PTHR24148:SF64">
    <property type="entry name" value="HETEROKARYON INCOMPATIBILITY DOMAIN-CONTAINING PROTEIN"/>
    <property type="match status" value="1"/>
</dbReference>
<sequence length="1037" mass="118880">MSISSVEQESNGRLSDLSDSRTSNAETVGSGKRYRNYTYDRLRTLNDQRVIRVMVLHGSGVEDAEVECELIPVVFKEKGGFTHPYEALSWCWGSAEPTAKIIIRKGKKDQKRLQRMVTPDLVAALKALRYQRKDRCLWIDQVCVDQGNPSEKNFQVAMMSEIYGRASKVCIWLGEGDKSSHTALEFIKREVLQLQNFDELCGSEQATEKWNDLLVLMQRPWFSRRWVVQEVALAHRTVLYCGRDKITWKKFAVAVELFVEVETASHRLSEVMKKDPRFYHVPGWFEYVSALGASLLVEATGKLFRNYEPYNPTETPDTSEDEYESDSSDSDDTSTRSSYSSERRSSVSSIPENGMHSTKHSLGRPLLTLEYLVSTLSIFEVTVPHDAIYALLAIARDTTPLADDDKASHRRSLINTQEALEVFTEKKRYKVDYQQPFADVCKEFVAFCIEESKDPTRALDIICRPWAPNTETGRSSRINTQHKSGRHRKKHKRRTIPKASPNTCDKIPFSSGDIPAPLDPTRLYVPQIPPIKVSSLQGAPQKSEAHSSDDVPLPSWIPSLSGAAFAMIPHAGADTLKMGRKNADALVGLPPSSQALERNYNAAETRGVDRKSLRFVKRADMGHWSMYVKGFILDEITRTHASSQNGAIPSAWAKAGGWNDIQRSDPPNDFWRTLVADRGRDGKNPPVYYSRACRESFNKGAWETGSVDLSKLINNERCSVVAQFCRRVQAVIWNRCLIMTGLKRLGLSGQNVQREDLICILYGCSVPVILRRHKKRKKDVIREWENDLSALCNHITARYRQILTIRKENRQAKQKTHAAFYSWEQSMRKEYLKELMTEIAEKVRDPKKSQETRELERKTIGQKLATRRDFLAWLARKRKMRHIPEGMMKIWDRHVFELRLRWGRRLKTLWKANKAAKAANKPLEMLGRTGTVTHSLDLGKGTTLDDGYIQRHKDWYLRPYKTGKKAKELEPSDRKQIDEKELEEPDWNRNDAESLLIQQKWSHYEFLGECYVHGMMDGEAMAYQNTKGISAQVFELR</sequence>
<dbReference type="InterPro" id="IPR052895">
    <property type="entry name" value="HetReg/Transcr_Mod"/>
</dbReference>
<dbReference type="Proteomes" id="UP001161017">
    <property type="component" value="Unassembled WGS sequence"/>
</dbReference>
<keyword evidence="4" id="KW-1185">Reference proteome</keyword>
<dbReference type="InterPro" id="IPR010730">
    <property type="entry name" value="HET"/>
</dbReference>
<feature type="region of interest" description="Disordered" evidence="1">
    <location>
        <begin position="470"/>
        <end position="511"/>
    </location>
</feature>
<feature type="region of interest" description="Disordered" evidence="1">
    <location>
        <begin position="307"/>
        <end position="360"/>
    </location>
</feature>
<evidence type="ECO:0000256" key="1">
    <source>
        <dbReference type="SAM" id="MobiDB-lite"/>
    </source>
</evidence>
<dbReference type="PANTHER" id="PTHR24148">
    <property type="entry name" value="ANKYRIN REPEAT DOMAIN-CONTAINING PROTEIN 39 HOMOLOG-RELATED"/>
    <property type="match status" value="1"/>
</dbReference>
<organism evidence="3 4">
    <name type="scientific">Ramalina farinacea</name>
    <dbReference type="NCBI Taxonomy" id="258253"/>
    <lineage>
        <taxon>Eukaryota</taxon>
        <taxon>Fungi</taxon>
        <taxon>Dikarya</taxon>
        <taxon>Ascomycota</taxon>
        <taxon>Pezizomycotina</taxon>
        <taxon>Lecanoromycetes</taxon>
        <taxon>OSLEUM clade</taxon>
        <taxon>Lecanoromycetidae</taxon>
        <taxon>Lecanorales</taxon>
        <taxon>Lecanorineae</taxon>
        <taxon>Ramalinaceae</taxon>
        <taxon>Ramalina</taxon>
    </lineage>
</organism>
<gene>
    <name evidence="3" type="ORF">OHK93_007411</name>
</gene>
<evidence type="ECO:0000259" key="2">
    <source>
        <dbReference type="Pfam" id="PF06985"/>
    </source>
</evidence>
<proteinExistence type="predicted"/>
<feature type="compositionally biased region" description="Polar residues" evidence="1">
    <location>
        <begin position="470"/>
        <end position="481"/>
    </location>
</feature>
<dbReference type="AlphaFoldDB" id="A0AA43QLM6"/>
<dbReference type="EMBL" id="JAPUFD010000007">
    <property type="protein sequence ID" value="MDI1488137.1"/>
    <property type="molecule type" value="Genomic_DNA"/>
</dbReference>
<feature type="domain" description="Heterokaryon incompatibility" evidence="2">
    <location>
        <begin position="85"/>
        <end position="230"/>
    </location>
</feature>
<comment type="caution">
    <text evidence="3">The sequence shown here is derived from an EMBL/GenBank/DDBJ whole genome shotgun (WGS) entry which is preliminary data.</text>
</comment>
<reference evidence="3" key="1">
    <citation type="journal article" date="2023" name="Genome Biol. Evol.">
        <title>First Whole Genome Sequence and Flow Cytometry Genome Size Data for the Lichen-Forming Fungus Ramalina farinacea (Ascomycota).</title>
        <authorList>
            <person name="Llewellyn T."/>
            <person name="Mian S."/>
            <person name="Hill R."/>
            <person name="Leitch I.J."/>
            <person name="Gaya E."/>
        </authorList>
    </citation>
    <scope>NUCLEOTIDE SEQUENCE</scope>
    <source>
        <strain evidence="3">LIQ254RAFAR</strain>
    </source>
</reference>
<protein>
    <recommendedName>
        <fullName evidence="2">Heterokaryon incompatibility domain-containing protein</fullName>
    </recommendedName>
</protein>
<accession>A0AA43QLM6</accession>